<reference evidence="2" key="1">
    <citation type="journal article" date="2020" name="Phytopathology">
        <title>Genome Sequence Resources of Colletotrichum truncatum, C. plurivorum, C. musicola, and C. sojae: Four Species Pathogenic to Soybean (Glycine max).</title>
        <authorList>
            <person name="Rogerio F."/>
            <person name="Boufleur T.R."/>
            <person name="Ciampi-Guillardi M."/>
            <person name="Sukno S.A."/>
            <person name="Thon M.R."/>
            <person name="Massola Junior N.S."/>
            <person name="Baroncelli R."/>
        </authorList>
    </citation>
    <scope>NUCLEOTIDE SEQUENCE</scope>
    <source>
        <strain evidence="2">LFN00145</strain>
    </source>
</reference>
<accession>A0A8H6K7Q5</accession>
<dbReference type="EMBL" id="WIGO01000162">
    <property type="protein sequence ID" value="KAF6826020.1"/>
    <property type="molecule type" value="Genomic_DNA"/>
</dbReference>
<comment type="caution">
    <text evidence="2">The sequence shown here is derived from an EMBL/GenBank/DDBJ whole genome shotgun (WGS) entry which is preliminary data.</text>
</comment>
<dbReference type="Proteomes" id="UP000654918">
    <property type="component" value="Unassembled WGS sequence"/>
</dbReference>
<proteinExistence type="predicted"/>
<dbReference type="AlphaFoldDB" id="A0A8H6K7Q5"/>
<protein>
    <submittedName>
        <fullName evidence="2">Uncharacterized protein</fullName>
    </submittedName>
</protein>
<name>A0A8H6K7Q5_9PEZI</name>
<feature type="region of interest" description="Disordered" evidence="1">
    <location>
        <begin position="1"/>
        <end position="22"/>
    </location>
</feature>
<evidence type="ECO:0000313" key="3">
    <source>
        <dbReference type="Proteomes" id="UP000654918"/>
    </source>
</evidence>
<evidence type="ECO:0000313" key="2">
    <source>
        <dbReference type="EMBL" id="KAF6826020.1"/>
    </source>
</evidence>
<keyword evidence="3" id="KW-1185">Reference proteome</keyword>
<organism evidence="2 3">
    <name type="scientific">Colletotrichum plurivorum</name>
    <dbReference type="NCBI Taxonomy" id="2175906"/>
    <lineage>
        <taxon>Eukaryota</taxon>
        <taxon>Fungi</taxon>
        <taxon>Dikarya</taxon>
        <taxon>Ascomycota</taxon>
        <taxon>Pezizomycotina</taxon>
        <taxon>Sordariomycetes</taxon>
        <taxon>Hypocreomycetidae</taxon>
        <taxon>Glomerellales</taxon>
        <taxon>Glomerellaceae</taxon>
        <taxon>Colletotrichum</taxon>
        <taxon>Colletotrichum orchidearum species complex</taxon>
    </lineage>
</organism>
<sequence length="119" mass="13067">MALTDPREPTCQAQANAPAVGTERLIAPTGPPKLHVRPPMADANHLPCSRQRGLEPSGRDVRSSVRGGQTLLPPKREAFHPPVPLTCSWPRIITAKAIYSVTHVYNLHLLFRLHRSLAS</sequence>
<feature type="region of interest" description="Disordered" evidence="1">
    <location>
        <begin position="48"/>
        <end position="77"/>
    </location>
</feature>
<gene>
    <name evidence="2" type="ORF">CPLU01_09927</name>
</gene>
<evidence type="ECO:0000256" key="1">
    <source>
        <dbReference type="SAM" id="MobiDB-lite"/>
    </source>
</evidence>